<accession>A0AAU6Q1D7</accession>
<dbReference type="RefSeq" id="WP_339095568.1">
    <property type="nucleotide sequence ID" value="NZ_CP149782.1"/>
</dbReference>
<proteinExistence type="predicted"/>
<sequence>MTALLLFLVGFVLILAGVLLPSATPALSRPVPPLPAVGMKVWTRRRYKAWPTGQRGVFTRNPPAGIRGRMFPVQPDNMAEVLSASAERICLRVHCDPLAGWWPPVQVEMSPQEFVRLYGEQPITIRKTL</sequence>
<dbReference type="EMBL" id="CP149782">
    <property type="protein sequence ID" value="WYF44351.1"/>
    <property type="molecule type" value="Genomic_DNA"/>
</dbReference>
<gene>
    <name evidence="1" type="ORF">WDJ50_13295</name>
</gene>
<organism evidence="1">
    <name type="scientific">Deinococcus sp. VB142</name>
    <dbReference type="NCBI Taxonomy" id="3112952"/>
    <lineage>
        <taxon>Bacteria</taxon>
        <taxon>Thermotogati</taxon>
        <taxon>Deinococcota</taxon>
        <taxon>Deinococci</taxon>
        <taxon>Deinococcales</taxon>
        <taxon>Deinococcaceae</taxon>
        <taxon>Deinococcus</taxon>
    </lineage>
</organism>
<reference evidence="1" key="1">
    <citation type="submission" date="2024-03" db="EMBL/GenBank/DDBJ databases">
        <title>Deinococcus weizhi sp. nov., isolated from human skin.</title>
        <authorList>
            <person name="Wei Z."/>
            <person name="Tian F."/>
            <person name="Yang C."/>
            <person name="Xin L.T."/>
            <person name="Wen Z.J."/>
            <person name="Lan K.C."/>
            <person name="Yu L."/>
            <person name="Zhe W."/>
            <person name="Dan F.D."/>
            <person name="Jun W."/>
            <person name="Rui Z."/>
            <person name="Yong X.J."/>
            <person name="Ting Y."/>
            <person name="Wei X."/>
            <person name="Xu Z.G."/>
            <person name="Xin Z."/>
            <person name="Dong F.G."/>
            <person name="Ni X.M."/>
            <person name="Zheng M.G."/>
            <person name="Chun Y."/>
            <person name="Qian W.X."/>
        </authorList>
    </citation>
    <scope>NUCLEOTIDE SEQUENCE</scope>
    <source>
        <strain evidence="1">VB142</strain>
    </source>
</reference>
<name>A0AAU6Q1D7_9DEIO</name>
<protein>
    <submittedName>
        <fullName evidence="1">Uncharacterized protein</fullName>
    </submittedName>
</protein>
<evidence type="ECO:0000313" key="1">
    <source>
        <dbReference type="EMBL" id="WYF44351.1"/>
    </source>
</evidence>
<dbReference type="AlphaFoldDB" id="A0AAU6Q1D7"/>